<evidence type="ECO:0000256" key="6">
    <source>
        <dbReference type="RuleBase" id="RU361235"/>
    </source>
</evidence>
<evidence type="ECO:0000256" key="4">
    <source>
        <dbReference type="ARBA" id="ARBA00023157"/>
    </source>
</evidence>
<evidence type="ECO:0000256" key="1">
    <source>
        <dbReference type="ARBA" id="ARBA00005964"/>
    </source>
</evidence>
<dbReference type="EMBL" id="MH085024">
    <property type="protein sequence ID" value="QCC89024.1"/>
    <property type="molecule type" value="mRNA"/>
</dbReference>
<dbReference type="SUPFAM" id="SSF53474">
    <property type="entry name" value="alpha/beta-Hydrolases"/>
    <property type="match status" value="1"/>
</dbReference>
<evidence type="ECO:0000256" key="2">
    <source>
        <dbReference type="ARBA" id="ARBA00022487"/>
    </source>
</evidence>
<keyword evidence="5" id="KW-0325">Glycoprotein</keyword>
<keyword evidence="4" id="KW-1015">Disulfide bond</keyword>
<sequence length="528" mass="59233">MENPIVKVHQGQLRGVNETNLNGKNYFAFRGVPYAKPPIGNLRFRDCEPAESWSGVRDATKFNNQCAQQDWITRGIIGSDDCLHLNVYSPHLNPQVPKAVMVWIHGGAFICGSADDDLYGPDYLIEKDIVLVTINYRVGILGFLNIGDEEAPGNQGLKDQVQALRWVQQNIAQFGGDPMNVTIFGESAGSASVHYLTMSPLTKGLFHKAIMQSGAATNPWASCRKSQIESVKKLAKVLGQDCTDVKKFIKYLRTVDVLKLVEAVTKMLSHMDKIMFIHPFIPSVDSKSKTPFLEKPVQEAAKDGIKVPSLCGYVSHEGIIIVGGMTEDAYNEVNADSENLLIPPTLLRFLKEHNVTVEDVKQYFLDELPISPENNEEIVDMMSAIEFIIGIHDAVKTQTRISNVPMYLYKFDYDDGDSPLKKIMGANLKGTCHAQELPYLFRSKKFEATDIKPPAPGTIQHLLMQRFTELWTNFAKTGNPTPQRTDLIPIIWKPVDHPNEYKCLEITDKLDVITELNITQQLIDSRRK</sequence>
<accession>A0A4D6J7V5</accession>
<dbReference type="EC" id="3.1.1.-" evidence="6"/>
<dbReference type="Gene3D" id="3.40.50.1820">
    <property type="entry name" value="alpha/beta hydrolase"/>
    <property type="match status" value="1"/>
</dbReference>
<feature type="domain" description="Carboxylesterase type B" evidence="7">
    <location>
        <begin position="3"/>
        <end position="512"/>
    </location>
</feature>
<evidence type="ECO:0000256" key="3">
    <source>
        <dbReference type="ARBA" id="ARBA00022801"/>
    </source>
</evidence>
<evidence type="ECO:0000313" key="8">
    <source>
        <dbReference type="EMBL" id="QCC89024.1"/>
    </source>
</evidence>
<dbReference type="Pfam" id="PF00135">
    <property type="entry name" value="COesterase"/>
    <property type="match status" value="1"/>
</dbReference>
<dbReference type="InterPro" id="IPR019826">
    <property type="entry name" value="Carboxylesterase_B_AS"/>
</dbReference>
<dbReference type="InterPro" id="IPR002018">
    <property type="entry name" value="CarbesteraseB"/>
</dbReference>
<evidence type="ECO:0000256" key="5">
    <source>
        <dbReference type="ARBA" id="ARBA00023180"/>
    </source>
</evidence>
<name>A0A4D6J7V5_9HYME</name>
<organism evidence="8">
    <name type="scientific">Meteorus pulchricornis</name>
    <dbReference type="NCBI Taxonomy" id="51522"/>
    <lineage>
        <taxon>Eukaryota</taxon>
        <taxon>Metazoa</taxon>
        <taxon>Ecdysozoa</taxon>
        <taxon>Arthropoda</taxon>
        <taxon>Hexapoda</taxon>
        <taxon>Insecta</taxon>
        <taxon>Pterygota</taxon>
        <taxon>Neoptera</taxon>
        <taxon>Endopterygota</taxon>
        <taxon>Hymenoptera</taxon>
        <taxon>Apocrita</taxon>
        <taxon>Ichneumonoidea</taxon>
        <taxon>Braconidae</taxon>
        <taxon>Meteorinae</taxon>
        <taxon>Meteorus</taxon>
    </lineage>
</organism>
<dbReference type="PROSITE" id="PS00122">
    <property type="entry name" value="CARBOXYLESTERASE_B_1"/>
    <property type="match status" value="1"/>
</dbReference>
<keyword evidence="3 6" id="KW-0378">Hydrolase</keyword>
<dbReference type="InterPro" id="IPR029058">
    <property type="entry name" value="AB_hydrolase_fold"/>
</dbReference>
<dbReference type="PANTHER" id="PTHR43142">
    <property type="entry name" value="CARBOXYLIC ESTER HYDROLASE"/>
    <property type="match status" value="1"/>
</dbReference>
<keyword evidence="2" id="KW-0719">Serine esterase</keyword>
<comment type="similarity">
    <text evidence="1 6">Belongs to the type-B carboxylesterase/lipase family.</text>
</comment>
<proteinExistence type="evidence at transcript level"/>
<dbReference type="AlphaFoldDB" id="A0A4D6J7V5"/>
<protein>
    <recommendedName>
        <fullName evidence="6">Carboxylic ester hydrolase</fullName>
        <ecNumber evidence="6">3.1.1.-</ecNumber>
    </recommendedName>
</protein>
<dbReference type="PANTHER" id="PTHR43142:SF1">
    <property type="entry name" value="CARBOXYLIC ESTER HYDROLASE"/>
    <property type="match status" value="1"/>
</dbReference>
<reference evidence="8" key="1">
    <citation type="submission" date="2018-03" db="EMBL/GenBank/DDBJ databases">
        <authorList>
            <person name="Sheng S."/>
        </authorList>
    </citation>
    <scope>NUCLEOTIDE SEQUENCE</scope>
</reference>
<evidence type="ECO:0000259" key="7">
    <source>
        <dbReference type="Pfam" id="PF00135"/>
    </source>
</evidence>
<dbReference type="GO" id="GO:0052689">
    <property type="term" value="F:carboxylic ester hydrolase activity"/>
    <property type="evidence" value="ECO:0007669"/>
    <property type="project" value="UniProtKB-KW"/>
</dbReference>